<organism evidence="1 2">
    <name type="scientific">Protopolystoma xenopodis</name>
    <dbReference type="NCBI Taxonomy" id="117903"/>
    <lineage>
        <taxon>Eukaryota</taxon>
        <taxon>Metazoa</taxon>
        <taxon>Spiralia</taxon>
        <taxon>Lophotrochozoa</taxon>
        <taxon>Platyhelminthes</taxon>
        <taxon>Monogenea</taxon>
        <taxon>Polyopisthocotylea</taxon>
        <taxon>Polystomatidea</taxon>
        <taxon>Polystomatidae</taxon>
        <taxon>Protopolystoma</taxon>
    </lineage>
</organism>
<accession>A0A3S5FH48</accession>
<sequence length="122" mass="12529">MPIVTPYPPNQRPTPTPTNVNINTNTVAGTCGHSSALPHSAILSDHSPRCHMICGPVPMTNAAANNMTSGSLRGQLNCGSTDSTVFTSEALTAYFSLAKQLTASAMLNAAAPLQASSGDKST</sequence>
<reference evidence="1" key="1">
    <citation type="submission" date="2018-11" db="EMBL/GenBank/DDBJ databases">
        <authorList>
            <consortium name="Pathogen Informatics"/>
        </authorList>
    </citation>
    <scope>NUCLEOTIDE SEQUENCE</scope>
</reference>
<protein>
    <submittedName>
        <fullName evidence="1">Uncharacterized protein</fullName>
    </submittedName>
</protein>
<gene>
    <name evidence="1" type="ORF">PXEA_LOCUS35665</name>
</gene>
<name>A0A3S5FH48_9PLAT</name>
<evidence type="ECO:0000313" key="1">
    <source>
        <dbReference type="EMBL" id="VEL42225.1"/>
    </source>
</evidence>
<evidence type="ECO:0000313" key="2">
    <source>
        <dbReference type="Proteomes" id="UP000784294"/>
    </source>
</evidence>
<dbReference type="AlphaFoldDB" id="A0A3S5FH48"/>
<comment type="caution">
    <text evidence="1">The sequence shown here is derived from an EMBL/GenBank/DDBJ whole genome shotgun (WGS) entry which is preliminary data.</text>
</comment>
<dbReference type="EMBL" id="CAAALY010273239">
    <property type="protein sequence ID" value="VEL42225.1"/>
    <property type="molecule type" value="Genomic_DNA"/>
</dbReference>
<dbReference type="Proteomes" id="UP000784294">
    <property type="component" value="Unassembled WGS sequence"/>
</dbReference>
<keyword evidence="2" id="KW-1185">Reference proteome</keyword>
<proteinExistence type="predicted"/>